<protein>
    <recommendedName>
        <fullName evidence="2">PiggyBac transposable element-derived protein domain-containing protein</fullName>
    </recommendedName>
</protein>
<evidence type="ECO:0000259" key="2">
    <source>
        <dbReference type="Pfam" id="PF13843"/>
    </source>
</evidence>
<dbReference type="Proteomes" id="UP000268093">
    <property type="component" value="Unassembled WGS sequence"/>
</dbReference>
<comment type="caution">
    <text evidence="3">The sequence shown here is derived from an EMBL/GenBank/DDBJ whole genome shotgun (WGS) entry which is preliminary data.</text>
</comment>
<name>A0A433A032_9FUNG</name>
<feature type="non-terminal residue" evidence="3">
    <location>
        <position position="1"/>
    </location>
</feature>
<feature type="region of interest" description="Disordered" evidence="1">
    <location>
        <begin position="12"/>
        <end position="59"/>
    </location>
</feature>
<organism evidence="3 4">
    <name type="scientific">Jimgerdemannia flammicorona</name>
    <dbReference type="NCBI Taxonomy" id="994334"/>
    <lineage>
        <taxon>Eukaryota</taxon>
        <taxon>Fungi</taxon>
        <taxon>Fungi incertae sedis</taxon>
        <taxon>Mucoromycota</taxon>
        <taxon>Mucoromycotina</taxon>
        <taxon>Endogonomycetes</taxon>
        <taxon>Endogonales</taxon>
        <taxon>Endogonaceae</taxon>
        <taxon>Jimgerdemannia</taxon>
    </lineage>
</organism>
<evidence type="ECO:0000256" key="1">
    <source>
        <dbReference type="SAM" id="MobiDB-lite"/>
    </source>
</evidence>
<reference evidence="3 4" key="1">
    <citation type="journal article" date="2018" name="New Phytol.">
        <title>Phylogenomics of Endogonaceae and evolution of mycorrhizas within Mucoromycota.</title>
        <authorList>
            <person name="Chang Y."/>
            <person name="Desiro A."/>
            <person name="Na H."/>
            <person name="Sandor L."/>
            <person name="Lipzen A."/>
            <person name="Clum A."/>
            <person name="Barry K."/>
            <person name="Grigoriev I.V."/>
            <person name="Martin F.M."/>
            <person name="Stajich J.E."/>
            <person name="Smith M.E."/>
            <person name="Bonito G."/>
            <person name="Spatafora J.W."/>
        </authorList>
    </citation>
    <scope>NUCLEOTIDE SEQUENCE [LARGE SCALE GENOMIC DNA]</scope>
    <source>
        <strain evidence="3 4">GMNB39</strain>
    </source>
</reference>
<keyword evidence="4" id="KW-1185">Reference proteome</keyword>
<dbReference type="Pfam" id="PF13843">
    <property type="entry name" value="DDE_Tnp_1_7"/>
    <property type="match status" value="1"/>
</dbReference>
<dbReference type="InterPro" id="IPR029526">
    <property type="entry name" value="PGBD"/>
</dbReference>
<dbReference type="OrthoDB" id="2431486at2759"/>
<feature type="compositionally biased region" description="Acidic residues" evidence="1">
    <location>
        <begin position="17"/>
        <end position="36"/>
    </location>
</feature>
<sequence length="386" mass="43481">FGTVVHIRLNKSLGEADSVEEDDEDSVEDDDSDDGDYVPPNYVQTTKQPQLRGSRNKQVTDYFQVKRPRKFDCVEIPVNAKQLPASKKLPASARASASANASASASASASTSAKASSSASSASISASTRSGVVVGEVLSVLWIDNGPVNLLTTVHTFRDDEDVVRKRRRPRITSVNEEIVRATWGKKPRKKLKIPKIIDDYNHHMCGVDIADQRRGYYNTQIRSFRTWMPLFFWILDTAVVNCHLVHNQVADNITHADFRLQLSWALISLSCDMQLETQKRKTRMSAKQVEDELLESPFVNRHVTKHSNDLAPVRFLPGDHFPTFQEERLACVWCRVLAKAGKIEINKKCPPRSNVYCQACNAVLCLSRERNCFVEYHRESVSVSM</sequence>
<feature type="domain" description="PiggyBac transposable element-derived protein" evidence="2">
    <location>
        <begin position="127"/>
        <end position="243"/>
    </location>
</feature>
<dbReference type="AlphaFoldDB" id="A0A433A032"/>
<feature type="compositionally biased region" description="Polar residues" evidence="1">
    <location>
        <begin position="42"/>
        <end position="59"/>
    </location>
</feature>
<accession>A0A433A032</accession>
<evidence type="ECO:0000313" key="3">
    <source>
        <dbReference type="EMBL" id="RUO95935.1"/>
    </source>
</evidence>
<dbReference type="EMBL" id="RBNI01024655">
    <property type="protein sequence ID" value="RUO95935.1"/>
    <property type="molecule type" value="Genomic_DNA"/>
</dbReference>
<evidence type="ECO:0000313" key="4">
    <source>
        <dbReference type="Proteomes" id="UP000268093"/>
    </source>
</evidence>
<gene>
    <name evidence="3" type="ORF">BC936DRAFT_142939</name>
</gene>
<dbReference type="PANTHER" id="PTHR46599">
    <property type="entry name" value="PIGGYBAC TRANSPOSABLE ELEMENT-DERIVED PROTEIN 4"/>
    <property type="match status" value="1"/>
</dbReference>
<proteinExistence type="predicted"/>
<dbReference type="PANTHER" id="PTHR46599:SF3">
    <property type="entry name" value="PIGGYBAC TRANSPOSABLE ELEMENT-DERIVED PROTEIN 4"/>
    <property type="match status" value="1"/>
</dbReference>